<dbReference type="Gene3D" id="3.10.129.10">
    <property type="entry name" value="Hotdog Thioesterase"/>
    <property type="match status" value="1"/>
</dbReference>
<dbReference type="InterPro" id="IPR029069">
    <property type="entry name" value="HotDog_dom_sf"/>
</dbReference>
<sequence>MAFFPTFSTEKKLKVSNETNPKKYVNKLSSFIYHHTVSIGDTNITRSVYFTRYLEWLGYAREAMLINTVNPSEIVSGEIILVTKNTAIAYLKEFDLYDKVELHVTTGKLTASTVQLCFRYIHAEKQELYAVAKQLILMTSKQGKPKKAPLKYVNVVLKYPEKNMSEIDSHLKKRML</sequence>
<gene>
    <name evidence="1" type="ORF">Q3M24_09255</name>
</gene>
<dbReference type="Pfam" id="PF13279">
    <property type="entry name" value="4HBT_2"/>
    <property type="match status" value="1"/>
</dbReference>
<dbReference type="SUPFAM" id="SSF54637">
    <property type="entry name" value="Thioesterase/thiol ester dehydrase-isomerase"/>
    <property type="match status" value="1"/>
</dbReference>
<dbReference type="EC" id="3.1.2.-" evidence="1"/>
<dbReference type="KEGG" id="eaj:Q3M24_09255"/>
<evidence type="ECO:0000313" key="1">
    <source>
        <dbReference type="EMBL" id="XCN74908.1"/>
    </source>
</evidence>
<dbReference type="EMBL" id="CP159373">
    <property type="protein sequence ID" value="XCN74908.1"/>
    <property type="molecule type" value="Genomic_DNA"/>
</dbReference>
<dbReference type="AlphaFoldDB" id="A0AAU8M059"/>
<accession>A0AAU8M059</accession>
<reference evidence="1" key="1">
    <citation type="journal article" date="2024" name="Syst. Appl. Microbiol.">
        <title>First single-strain enrichments of Electrothrix cable bacteria, description of E. aestuarii sp. nov. and E. rattekaaiensis sp. nov., and proposal of a cable bacteria taxonomy following the rules of the SeqCode.</title>
        <authorList>
            <person name="Plum-Jensen L.E."/>
            <person name="Schramm A."/>
            <person name="Marshall I.P.G."/>
        </authorList>
    </citation>
    <scope>NUCLEOTIDE SEQUENCE</scope>
    <source>
        <strain evidence="1">Rat1</strain>
    </source>
</reference>
<reference evidence="1" key="2">
    <citation type="submission" date="2024-06" db="EMBL/GenBank/DDBJ databases">
        <authorList>
            <person name="Plum-Jensen L.E."/>
            <person name="Schramm A."/>
            <person name="Marshall I.P.G."/>
        </authorList>
    </citation>
    <scope>NUCLEOTIDE SEQUENCE</scope>
    <source>
        <strain evidence="1">Rat1</strain>
    </source>
</reference>
<name>A0AAU8M059_9BACT</name>
<proteinExistence type="predicted"/>
<protein>
    <submittedName>
        <fullName evidence="1">Acyl-CoA thioesterase</fullName>
        <ecNumber evidence="1">3.1.2.-</ecNumber>
    </submittedName>
</protein>
<dbReference type="CDD" id="cd00586">
    <property type="entry name" value="4HBT"/>
    <property type="match status" value="1"/>
</dbReference>
<organism evidence="1">
    <name type="scientific">Candidatus Electrothrix aestuarii</name>
    <dbReference type="NCBI Taxonomy" id="3062594"/>
    <lineage>
        <taxon>Bacteria</taxon>
        <taxon>Pseudomonadati</taxon>
        <taxon>Thermodesulfobacteriota</taxon>
        <taxon>Desulfobulbia</taxon>
        <taxon>Desulfobulbales</taxon>
        <taxon>Desulfobulbaceae</taxon>
        <taxon>Candidatus Electrothrix</taxon>
    </lineage>
</organism>
<dbReference type="GO" id="GO:0016787">
    <property type="term" value="F:hydrolase activity"/>
    <property type="evidence" value="ECO:0007669"/>
    <property type="project" value="UniProtKB-KW"/>
</dbReference>
<keyword evidence="1" id="KW-0378">Hydrolase</keyword>